<dbReference type="EMBL" id="CABWIL020000034">
    <property type="protein sequence ID" value="CAB3972690.1"/>
    <property type="molecule type" value="Genomic_DNA"/>
</dbReference>
<name>A0A6J5JMS9_9BURK</name>
<proteinExistence type="predicted"/>
<gene>
    <name evidence="2" type="ORF">BLA3211_07102</name>
</gene>
<organism evidence="2 3">
    <name type="scientific">Burkholderia aenigmatica</name>
    <dbReference type="NCBI Taxonomy" id="2015348"/>
    <lineage>
        <taxon>Bacteria</taxon>
        <taxon>Pseudomonadati</taxon>
        <taxon>Pseudomonadota</taxon>
        <taxon>Betaproteobacteria</taxon>
        <taxon>Burkholderiales</taxon>
        <taxon>Burkholderiaceae</taxon>
        <taxon>Burkholderia</taxon>
        <taxon>Burkholderia cepacia complex</taxon>
    </lineage>
</organism>
<protein>
    <submittedName>
        <fullName evidence="2">Uncharacterized protein</fullName>
    </submittedName>
</protein>
<feature type="compositionally biased region" description="Basic and acidic residues" evidence="1">
    <location>
        <begin position="1"/>
        <end position="26"/>
    </location>
</feature>
<reference evidence="2 3" key="1">
    <citation type="submission" date="2020-04" db="EMBL/GenBank/DDBJ databases">
        <authorList>
            <person name="Depoorter E."/>
        </authorList>
    </citation>
    <scope>NUCLEOTIDE SEQUENCE [LARGE SCALE GENOMIC DNA]</scope>
    <source>
        <strain evidence="2 3">BCC0217</strain>
    </source>
</reference>
<dbReference type="Proteomes" id="UP000494301">
    <property type="component" value="Unassembled WGS sequence"/>
</dbReference>
<sequence>MTGDQKRNGVPQDDARGIAPERETDGARSTARSGDRLRDANWAWARAGAVYDWMDHAPLFENRD</sequence>
<evidence type="ECO:0000313" key="3">
    <source>
        <dbReference type="Proteomes" id="UP000494301"/>
    </source>
</evidence>
<dbReference type="AlphaFoldDB" id="A0A6J5JMS9"/>
<evidence type="ECO:0000313" key="2">
    <source>
        <dbReference type="EMBL" id="CAB3972690.1"/>
    </source>
</evidence>
<feature type="region of interest" description="Disordered" evidence="1">
    <location>
        <begin position="1"/>
        <end position="37"/>
    </location>
</feature>
<evidence type="ECO:0000256" key="1">
    <source>
        <dbReference type="SAM" id="MobiDB-lite"/>
    </source>
</evidence>
<accession>A0A6J5JMS9</accession>